<evidence type="ECO:0000313" key="10">
    <source>
        <dbReference type="Proteomes" id="UP001143328"/>
    </source>
</evidence>
<organism evidence="9 10">
    <name type="scientific">Pseudomonas turukhanskensis</name>
    <dbReference type="NCBI Taxonomy" id="1806536"/>
    <lineage>
        <taxon>Bacteria</taxon>
        <taxon>Pseudomonadati</taxon>
        <taxon>Pseudomonadota</taxon>
        <taxon>Gammaproteobacteria</taxon>
        <taxon>Pseudomonadales</taxon>
        <taxon>Pseudomonadaceae</taxon>
        <taxon>Pseudomonas</taxon>
    </lineage>
</organism>
<feature type="transmembrane region" description="Helical" evidence="7">
    <location>
        <begin position="65"/>
        <end position="88"/>
    </location>
</feature>
<proteinExistence type="inferred from homology"/>
<dbReference type="InterPro" id="IPR000515">
    <property type="entry name" value="MetI-like"/>
</dbReference>
<comment type="caution">
    <text evidence="9">The sequence shown here is derived from an EMBL/GenBank/DDBJ whole genome shotgun (WGS) entry which is preliminary data.</text>
</comment>
<reference evidence="9" key="2">
    <citation type="submission" date="2023-01" db="EMBL/GenBank/DDBJ databases">
        <authorList>
            <person name="Sun Q."/>
            <person name="Evtushenko L."/>
        </authorList>
    </citation>
    <scope>NUCLEOTIDE SEQUENCE</scope>
    <source>
        <strain evidence="9">VKM B-2935</strain>
    </source>
</reference>
<dbReference type="PANTHER" id="PTHR30151">
    <property type="entry name" value="ALKANE SULFONATE ABC TRANSPORTER-RELATED, MEMBRANE SUBUNIT"/>
    <property type="match status" value="1"/>
</dbReference>
<dbReference type="EMBL" id="BSFN01000009">
    <property type="protein sequence ID" value="GLK90132.1"/>
    <property type="molecule type" value="Genomic_DNA"/>
</dbReference>
<dbReference type="CDD" id="cd06261">
    <property type="entry name" value="TM_PBP2"/>
    <property type="match status" value="1"/>
</dbReference>
<name>A0A9W6NGS1_9PSED</name>
<dbReference type="GO" id="GO:0005886">
    <property type="term" value="C:plasma membrane"/>
    <property type="evidence" value="ECO:0007669"/>
    <property type="project" value="UniProtKB-SubCell"/>
</dbReference>
<dbReference type="RefSeq" id="WP_271196314.1">
    <property type="nucleotide sequence ID" value="NZ_BSFN01000009.1"/>
</dbReference>
<protein>
    <submittedName>
        <fullName evidence="9">ABC transporter permease</fullName>
    </submittedName>
</protein>
<dbReference type="FunFam" id="1.10.3720.10:FF:000003">
    <property type="entry name" value="Aliphatic sulfonate ABC transporter permease"/>
    <property type="match status" value="1"/>
</dbReference>
<gene>
    <name evidence="9" type="ORF">GCM10017655_31940</name>
</gene>
<dbReference type="SUPFAM" id="SSF161098">
    <property type="entry name" value="MetI-like"/>
    <property type="match status" value="1"/>
</dbReference>
<evidence type="ECO:0000259" key="8">
    <source>
        <dbReference type="PROSITE" id="PS50928"/>
    </source>
</evidence>
<evidence type="ECO:0000256" key="7">
    <source>
        <dbReference type="RuleBase" id="RU363032"/>
    </source>
</evidence>
<evidence type="ECO:0000256" key="3">
    <source>
        <dbReference type="ARBA" id="ARBA00022475"/>
    </source>
</evidence>
<dbReference type="Gene3D" id="1.10.3720.10">
    <property type="entry name" value="MetI-like"/>
    <property type="match status" value="1"/>
</dbReference>
<keyword evidence="6 7" id="KW-0472">Membrane</keyword>
<feature type="domain" description="ABC transmembrane type-1" evidence="8">
    <location>
        <begin position="62"/>
        <end position="242"/>
    </location>
</feature>
<dbReference type="InterPro" id="IPR035906">
    <property type="entry name" value="MetI-like_sf"/>
</dbReference>
<keyword evidence="10" id="KW-1185">Reference proteome</keyword>
<keyword evidence="5 7" id="KW-1133">Transmembrane helix</keyword>
<keyword evidence="2 7" id="KW-0813">Transport</keyword>
<evidence type="ECO:0000256" key="2">
    <source>
        <dbReference type="ARBA" id="ARBA00022448"/>
    </source>
</evidence>
<evidence type="ECO:0000256" key="4">
    <source>
        <dbReference type="ARBA" id="ARBA00022692"/>
    </source>
</evidence>
<sequence length="258" mass="27960">MTRFYRWPIRLTSLALCLLFWQVAASQRLDFGLLTFTYVPTPSSVAQAAVALVESSKLWAHLSSSLLRVFAGYITAALFGVVLGVAIGRWKWAEDTLLPPLEVLRPIPAVAWIPLAILMFPSSELSMVFITFTGALFPVLLNTVHGVEGVDPRLIASARSLGAGRWAILREVVLPGAAPSIVTGLAIGMGTSWFCLVTAEMISGQFGIGYYTWESYTIQNYPDIIVGMLLIGVLGMGSSALVKHLGGLLTPWYRGASR</sequence>
<feature type="transmembrane region" description="Helical" evidence="7">
    <location>
        <begin position="36"/>
        <end position="53"/>
    </location>
</feature>
<evidence type="ECO:0000313" key="9">
    <source>
        <dbReference type="EMBL" id="GLK90132.1"/>
    </source>
</evidence>
<reference evidence="9" key="1">
    <citation type="journal article" date="2014" name="Int. J. Syst. Evol. Microbiol.">
        <title>Complete genome sequence of Corynebacterium casei LMG S-19264T (=DSM 44701T), isolated from a smear-ripened cheese.</title>
        <authorList>
            <consortium name="US DOE Joint Genome Institute (JGI-PGF)"/>
            <person name="Walter F."/>
            <person name="Albersmeier A."/>
            <person name="Kalinowski J."/>
            <person name="Ruckert C."/>
        </authorList>
    </citation>
    <scope>NUCLEOTIDE SEQUENCE</scope>
    <source>
        <strain evidence="9">VKM B-2935</strain>
    </source>
</reference>
<feature type="transmembrane region" description="Helical" evidence="7">
    <location>
        <begin position="103"/>
        <end position="120"/>
    </location>
</feature>
<comment type="subcellular location">
    <subcellularLocation>
        <location evidence="1 7">Cell membrane</location>
        <topology evidence="1 7">Multi-pass membrane protein</topology>
    </subcellularLocation>
</comment>
<evidence type="ECO:0000256" key="6">
    <source>
        <dbReference type="ARBA" id="ARBA00023136"/>
    </source>
</evidence>
<keyword evidence="3" id="KW-1003">Cell membrane</keyword>
<feature type="transmembrane region" description="Helical" evidence="7">
    <location>
        <begin position="224"/>
        <end position="242"/>
    </location>
</feature>
<dbReference type="Proteomes" id="UP001143328">
    <property type="component" value="Unassembled WGS sequence"/>
</dbReference>
<dbReference type="AlphaFoldDB" id="A0A9W6NGS1"/>
<feature type="transmembrane region" description="Helical" evidence="7">
    <location>
        <begin position="127"/>
        <end position="147"/>
    </location>
</feature>
<dbReference type="GO" id="GO:0042918">
    <property type="term" value="P:alkanesulfonate transmembrane transport"/>
    <property type="evidence" value="ECO:0007669"/>
    <property type="project" value="UniProtKB-ARBA"/>
</dbReference>
<comment type="similarity">
    <text evidence="7">Belongs to the binding-protein-dependent transport system permease family.</text>
</comment>
<accession>A0A9W6NGS1</accession>
<dbReference type="Pfam" id="PF00528">
    <property type="entry name" value="BPD_transp_1"/>
    <property type="match status" value="1"/>
</dbReference>
<keyword evidence="4 7" id="KW-0812">Transmembrane</keyword>
<dbReference type="PANTHER" id="PTHR30151:SF0">
    <property type="entry name" value="ABC TRANSPORTER PERMEASE PROTEIN MJ0413-RELATED"/>
    <property type="match status" value="1"/>
</dbReference>
<dbReference type="PROSITE" id="PS50928">
    <property type="entry name" value="ABC_TM1"/>
    <property type="match status" value="1"/>
</dbReference>
<evidence type="ECO:0000256" key="5">
    <source>
        <dbReference type="ARBA" id="ARBA00022989"/>
    </source>
</evidence>
<evidence type="ECO:0000256" key="1">
    <source>
        <dbReference type="ARBA" id="ARBA00004651"/>
    </source>
</evidence>